<dbReference type="PROSITE" id="PS50262">
    <property type="entry name" value="G_PROTEIN_RECEP_F1_2"/>
    <property type="match status" value="1"/>
</dbReference>
<dbReference type="Proteomes" id="UP001190640">
    <property type="component" value="Chromosome 7"/>
</dbReference>
<evidence type="ECO:0000256" key="11">
    <source>
        <dbReference type="SAM" id="Phobius"/>
    </source>
</evidence>
<dbReference type="GeneID" id="129334008"/>
<feature type="transmembrane region" description="Helical" evidence="11">
    <location>
        <begin position="209"/>
        <end position="230"/>
    </location>
</feature>
<dbReference type="SUPFAM" id="SSF81321">
    <property type="entry name" value="Family A G protein-coupled receptor-like"/>
    <property type="match status" value="1"/>
</dbReference>
<evidence type="ECO:0000256" key="9">
    <source>
        <dbReference type="ARBA" id="ARBA00061394"/>
    </source>
</evidence>
<evidence type="ECO:0000256" key="2">
    <source>
        <dbReference type="ARBA" id="ARBA00022475"/>
    </source>
</evidence>
<comment type="similarity">
    <text evidence="9">Belongs to the G-protein coupled receptor 1 family. Mas subfamily.</text>
</comment>
<dbReference type="Pfam" id="PF00001">
    <property type="entry name" value="7tm_1"/>
    <property type="match status" value="1"/>
</dbReference>
<evidence type="ECO:0000256" key="10">
    <source>
        <dbReference type="RuleBase" id="RU000688"/>
    </source>
</evidence>
<evidence type="ECO:0000256" key="7">
    <source>
        <dbReference type="ARBA" id="ARBA00023170"/>
    </source>
</evidence>
<evidence type="ECO:0000256" key="6">
    <source>
        <dbReference type="ARBA" id="ARBA00023136"/>
    </source>
</evidence>
<sequence length="336" mass="38227">MSLTTNVHLTTLSMMDAEWEYNNSFSYNATSFPYEDISSHKTPDYKSEENLFFNLETFIIMSILVICILGAVGNGIVIWLLGFCIKRNPFITYILNLAIADFGLLVSLIIIVVVNESFGQSYLSNIIFALFFFLFLLMSSAGQFLLTAISIDRCVAVFFPLWYRCRRQPHLSTVVCVLIWVLSTLLSFITIIIQIINFHGNIIVKYYQLIVNAVLCLPFMTSAAVALFIKACCKSQHQRGKLLTVILLTLLFFLFLAFPFNVLAILSFYNYIHLYFEVCALALSCLNSSANPLIYFLVGRERKAGHRESLKLILQRVFKEEEGCAEELQPPAETQL</sequence>
<feature type="transmembrane region" description="Helical" evidence="11">
    <location>
        <begin position="126"/>
        <end position="151"/>
    </location>
</feature>
<feature type="transmembrane region" description="Helical" evidence="11">
    <location>
        <begin position="242"/>
        <end position="269"/>
    </location>
</feature>
<comment type="subcellular location">
    <subcellularLocation>
        <location evidence="1">Cell membrane</location>
        <topology evidence="1">Multi-pass membrane protein</topology>
    </subcellularLocation>
</comment>
<dbReference type="GO" id="GO:0004930">
    <property type="term" value="F:G protein-coupled receptor activity"/>
    <property type="evidence" value="ECO:0007669"/>
    <property type="project" value="UniProtKB-KW"/>
</dbReference>
<dbReference type="RefSeq" id="XP_054841906.1">
    <property type="nucleotide sequence ID" value="XM_054985931.1"/>
</dbReference>
<dbReference type="PANTHER" id="PTHR11334">
    <property type="entry name" value="MAS-RELATED G-PROTEIN COUPLED RECEPTOR"/>
    <property type="match status" value="1"/>
</dbReference>
<dbReference type="GO" id="GO:0005886">
    <property type="term" value="C:plasma membrane"/>
    <property type="evidence" value="ECO:0007669"/>
    <property type="project" value="UniProtKB-SubCell"/>
</dbReference>
<dbReference type="PROSITE" id="PS00237">
    <property type="entry name" value="G_PROTEIN_RECEP_F1_1"/>
    <property type="match status" value="1"/>
</dbReference>
<evidence type="ECO:0000256" key="4">
    <source>
        <dbReference type="ARBA" id="ARBA00022989"/>
    </source>
</evidence>
<feature type="transmembrane region" description="Helical" evidence="11">
    <location>
        <begin position="275"/>
        <end position="298"/>
    </location>
</feature>
<evidence type="ECO:0000313" key="14">
    <source>
        <dbReference type="RefSeq" id="XP_054841906.1"/>
    </source>
</evidence>
<keyword evidence="8 10" id="KW-0807">Transducer</keyword>
<keyword evidence="7 10" id="KW-0675">Receptor</keyword>
<dbReference type="InterPro" id="IPR026234">
    <property type="entry name" value="MRGPCRFAMILY"/>
</dbReference>
<dbReference type="PANTHER" id="PTHR11334:SF68">
    <property type="entry name" value="G-PROTEIN COUPLED RECEPTORS FAMILY 1 PROFILE DOMAIN-CONTAINING PROTEIN-RELATED"/>
    <property type="match status" value="1"/>
</dbReference>
<keyword evidence="13" id="KW-1185">Reference proteome</keyword>
<feature type="transmembrane region" description="Helical" evidence="11">
    <location>
        <begin position="171"/>
        <end position="197"/>
    </location>
</feature>
<dbReference type="PRINTS" id="PR02108">
    <property type="entry name" value="MRGPCRFAMILY"/>
</dbReference>
<evidence type="ECO:0000256" key="3">
    <source>
        <dbReference type="ARBA" id="ARBA00022692"/>
    </source>
</evidence>
<dbReference type="PRINTS" id="PR00237">
    <property type="entry name" value="GPCRRHODOPSN"/>
</dbReference>
<feature type="transmembrane region" description="Helical" evidence="11">
    <location>
        <begin position="93"/>
        <end position="114"/>
    </location>
</feature>
<keyword evidence="5 10" id="KW-0297">G-protein coupled receptor</keyword>
<keyword evidence="6 11" id="KW-0472">Membrane</keyword>
<keyword evidence="2" id="KW-1003">Cell membrane</keyword>
<evidence type="ECO:0000256" key="5">
    <source>
        <dbReference type="ARBA" id="ARBA00023040"/>
    </source>
</evidence>
<dbReference type="FunFam" id="1.20.1070.10:FF:000193">
    <property type="entry name" value="Mas-related G-protein coupled receptor member E"/>
    <property type="match status" value="1"/>
</dbReference>
<evidence type="ECO:0000313" key="13">
    <source>
        <dbReference type="Proteomes" id="UP001190640"/>
    </source>
</evidence>
<organism evidence="13 14">
    <name type="scientific">Eublepharis macularius</name>
    <name type="common">Leopard gecko</name>
    <name type="synonym">Cyrtodactylus macularius</name>
    <dbReference type="NCBI Taxonomy" id="481883"/>
    <lineage>
        <taxon>Eukaryota</taxon>
        <taxon>Metazoa</taxon>
        <taxon>Chordata</taxon>
        <taxon>Craniata</taxon>
        <taxon>Vertebrata</taxon>
        <taxon>Euteleostomi</taxon>
        <taxon>Lepidosauria</taxon>
        <taxon>Squamata</taxon>
        <taxon>Bifurcata</taxon>
        <taxon>Gekkota</taxon>
        <taxon>Eublepharidae</taxon>
        <taxon>Eublepharinae</taxon>
        <taxon>Eublepharis</taxon>
    </lineage>
</organism>
<evidence type="ECO:0000256" key="8">
    <source>
        <dbReference type="ARBA" id="ARBA00023224"/>
    </source>
</evidence>
<dbReference type="InterPro" id="IPR017452">
    <property type="entry name" value="GPCR_Rhodpsn_7TM"/>
</dbReference>
<feature type="domain" description="G-protein coupled receptors family 1 profile" evidence="12">
    <location>
        <begin position="73"/>
        <end position="295"/>
    </location>
</feature>
<protein>
    <submittedName>
        <fullName evidence="14">Mas-related G-protein coupled receptor member H-like</fullName>
    </submittedName>
</protein>
<gene>
    <name evidence="14" type="primary">LOC129334008</name>
</gene>
<reference evidence="14" key="1">
    <citation type="submission" date="2025-08" db="UniProtKB">
        <authorList>
            <consortium name="RefSeq"/>
        </authorList>
    </citation>
    <scope>IDENTIFICATION</scope>
    <source>
        <tissue evidence="14">Blood</tissue>
    </source>
</reference>
<feature type="transmembrane region" description="Helical" evidence="11">
    <location>
        <begin position="58"/>
        <end position="81"/>
    </location>
</feature>
<keyword evidence="3 10" id="KW-0812">Transmembrane</keyword>
<evidence type="ECO:0000259" key="12">
    <source>
        <dbReference type="PROSITE" id="PS50262"/>
    </source>
</evidence>
<dbReference type="AlphaFoldDB" id="A0AA97L4S4"/>
<dbReference type="KEGG" id="emc:129334008"/>
<dbReference type="Gene3D" id="1.20.1070.10">
    <property type="entry name" value="Rhodopsin 7-helix transmembrane proteins"/>
    <property type="match status" value="1"/>
</dbReference>
<proteinExistence type="inferred from homology"/>
<keyword evidence="4 11" id="KW-1133">Transmembrane helix</keyword>
<name>A0AA97L4S4_EUBMA</name>
<accession>A0AA97L4S4</accession>
<dbReference type="InterPro" id="IPR000276">
    <property type="entry name" value="GPCR_Rhodpsn"/>
</dbReference>
<evidence type="ECO:0000256" key="1">
    <source>
        <dbReference type="ARBA" id="ARBA00004651"/>
    </source>
</evidence>